<dbReference type="Gene3D" id="3.10.450.50">
    <property type="match status" value="1"/>
</dbReference>
<dbReference type="InterPro" id="IPR032710">
    <property type="entry name" value="NTF2-like_dom_sf"/>
</dbReference>
<dbReference type="InterPro" id="IPR037401">
    <property type="entry name" value="SnoaL-like"/>
</dbReference>
<sequence>MTTGRRVPRRAALALSGGAVLGAAMAPASAGADAGGQRRRSIATAEALYRALTAKDLDAFAAVWAPDAISRMPVTPPGEIHGRDGIVEGIGFFFMVVGEVRMTWQIRPLLNPHEVVSTWTMEAPLLAGGVYRNRGAQIMRIHGDQIVDNTEFLDTAAFLKAFGQH</sequence>
<keyword evidence="4" id="KW-1185">Reference proteome</keyword>
<dbReference type="InterPro" id="IPR006311">
    <property type="entry name" value="TAT_signal"/>
</dbReference>
<accession>A0A1C6TRY7</accession>
<reference evidence="4" key="1">
    <citation type="submission" date="2016-06" db="EMBL/GenBank/DDBJ databases">
        <authorList>
            <person name="Varghese N."/>
            <person name="Submissions Spin"/>
        </authorList>
    </citation>
    <scope>NUCLEOTIDE SEQUENCE [LARGE SCALE GENOMIC DNA]</scope>
    <source>
        <strain evidence="4">DSM 43903</strain>
    </source>
</reference>
<dbReference type="OrthoDB" id="3681559at2"/>
<evidence type="ECO:0000313" key="4">
    <source>
        <dbReference type="Proteomes" id="UP000199001"/>
    </source>
</evidence>
<evidence type="ECO:0000256" key="1">
    <source>
        <dbReference type="SAM" id="SignalP"/>
    </source>
</evidence>
<protein>
    <submittedName>
        <fullName evidence="3">Ketosteroid isomerase-related protein</fullName>
    </submittedName>
</protein>
<evidence type="ECO:0000259" key="2">
    <source>
        <dbReference type="Pfam" id="PF12680"/>
    </source>
</evidence>
<keyword evidence="3" id="KW-0413">Isomerase</keyword>
<dbReference type="Proteomes" id="UP000199001">
    <property type="component" value="Unassembled WGS sequence"/>
</dbReference>
<gene>
    <name evidence="3" type="ORF">GA0070606_0354</name>
</gene>
<feature type="signal peptide" evidence="1">
    <location>
        <begin position="1"/>
        <end position="30"/>
    </location>
</feature>
<dbReference type="GO" id="GO:0016853">
    <property type="term" value="F:isomerase activity"/>
    <property type="evidence" value="ECO:0007669"/>
    <property type="project" value="UniProtKB-KW"/>
</dbReference>
<dbReference type="AlphaFoldDB" id="A0A1C6TRY7"/>
<dbReference type="SUPFAM" id="SSF54427">
    <property type="entry name" value="NTF2-like"/>
    <property type="match status" value="1"/>
</dbReference>
<dbReference type="EMBL" id="FMHZ01000002">
    <property type="protein sequence ID" value="SCL44576.1"/>
    <property type="molecule type" value="Genomic_DNA"/>
</dbReference>
<feature type="chain" id="PRO_5039684074" evidence="1">
    <location>
        <begin position="31"/>
        <end position="165"/>
    </location>
</feature>
<name>A0A1C6TRY7_9ACTN</name>
<proteinExistence type="predicted"/>
<dbReference type="RefSeq" id="WP_141721501.1">
    <property type="nucleotide sequence ID" value="NZ_FMHZ01000002.1"/>
</dbReference>
<dbReference type="STRING" id="47855.GA0070606_0354"/>
<organism evidence="3 4">
    <name type="scientific">Micromonospora citrea</name>
    <dbReference type="NCBI Taxonomy" id="47855"/>
    <lineage>
        <taxon>Bacteria</taxon>
        <taxon>Bacillati</taxon>
        <taxon>Actinomycetota</taxon>
        <taxon>Actinomycetes</taxon>
        <taxon>Micromonosporales</taxon>
        <taxon>Micromonosporaceae</taxon>
        <taxon>Micromonospora</taxon>
    </lineage>
</organism>
<dbReference type="PROSITE" id="PS51318">
    <property type="entry name" value="TAT"/>
    <property type="match status" value="1"/>
</dbReference>
<evidence type="ECO:0000313" key="3">
    <source>
        <dbReference type="EMBL" id="SCL44576.1"/>
    </source>
</evidence>
<keyword evidence="1" id="KW-0732">Signal</keyword>
<dbReference type="Pfam" id="PF12680">
    <property type="entry name" value="SnoaL_2"/>
    <property type="match status" value="1"/>
</dbReference>
<feature type="domain" description="SnoaL-like" evidence="2">
    <location>
        <begin position="46"/>
        <end position="148"/>
    </location>
</feature>